<proteinExistence type="inferred from homology"/>
<feature type="domain" description="Arf-GAP" evidence="6">
    <location>
        <begin position="393"/>
        <end position="504"/>
    </location>
</feature>
<dbReference type="PROSITE" id="PS50115">
    <property type="entry name" value="ARFGAP"/>
    <property type="match status" value="1"/>
</dbReference>
<dbReference type="PANTHER" id="PTHR45819:SF5">
    <property type="entry name" value="CENTAURIN-GAMMA-1A"/>
    <property type="match status" value="1"/>
</dbReference>
<evidence type="ECO:0000259" key="6">
    <source>
        <dbReference type="PROSITE" id="PS50115"/>
    </source>
</evidence>
<evidence type="ECO:0000256" key="4">
    <source>
        <dbReference type="PROSITE-ProRule" id="PRU00288"/>
    </source>
</evidence>
<dbReference type="Pfam" id="PF00169">
    <property type="entry name" value="PH"/>
    <property type="match status" value="1"/>
</dbReference>
<dbReference type="GO" id="GO:0008270">
    <property type="term" value="F:zinc ion binding"/>
    <property type="evidence" value="ECO:0007669"/>
    <property type="project" value="UniProtKB-KW"/>
</dbReference>
<reference evidence="7 8" key="1">
    <citation type="submission" date="2015-12" db="EMBL/GenBank/DDBJ databases">
        <title>The genome of Folsomia candida.</title>
        <authorList>
            <person name="Faddeeva A."/>
            <person name="Derks M.F."/>
            <person name="Anvar Y."/>
            <person name="Smit S."/>
            <person name="Van Straalen N."/>
            <person name="Roelofs D."/>
        </authorList>
    </citation>
    <scope>NUCLEOTIDE SEQUENCE [LARGE SCALE GENOMIC DNA]</scope>
    <source>
        <strain evidence="7 8">VU population</strain>
        <tissue evidence="7">Whole body</tissue>
    </source>
</reference>
<dbReference type="SUPFAM" id="SSF57863">
    <property type="entry name" value="ArfGap/RecO-like zinc finger"/>
    <property type="match status" value="1"/>
</dbReference>
<dbReference type="Pfam" id="PF01412">
    <property type="entry name" value="ArfGap"/>
    <property type="match status" value="1"/>
</dbReference>
<dbReference type="InterPro" id="IPR011993">
    <property type="entry name" value="PH-like_dom_sf"/>
</dbReference>
<dbReference type="SUPFAM" id="SSF50729">
    <property type="entry name" value="PH domain-like"/>
    <property type="match status" value="1"/>
</dbReference>
<dbReference type="SMART" id="SM00105">
    <property type="entry name" value="ArfGap"/>
    <property type="match status" value="1"/>
</dbReference>
<keyword evidence="8" id="KW-1185">Reference proteome</keyword>
<name>A0A226DIP8_FOLCA</name>
<dbReference type="InterPro" id="IPR051282">
    <property type="entry name" value="Arf-GAP_GTPase_ANK_PH"/>
</dbReference>
<dbReference type="InterPro" id="IPR037278">
    <property type="entry name" value="ARFGAP/RecO"/>
</dbReference>
<dbReference type="EMBL" id="LNIX01000019">
    <property type="protein sequence ID" value="OXA44714.1"/>
    <property type="molecule type" value="Genomic_DNA"/>
</dbReference>
<dbReference type="OrthoDB" id="6136903at2759"/>
<accession>A0A226DIP8</accession>
<comment type="caution">
    <text evidence="7">The sequence shown here is derived from an EMBL/GenBank/DDBJ whole genome shotgun (WGS) entry which is preliminary data.</text>
</comment>
<dbReference type="GO" id="GO:0003924">
    <property type="term" value="F:GTPase activity"/>
    <property type="evidence" value="ECO:0007669"/>
    <property type="project" value="TreeGrafter"/>
</dbReference>
<dbReference type="InterPro" id="IPR027417">
    <property type="entry name" value="P-loop_NTPase"/>
</dbReference>
<sequence>MEFKTPQQQQQNSTVSMAISEEIARFESVHPSIYAIYELIEHLEDVKLAAEIRENVVQIEDSFVNSQEWTLPQTTPTLHLGLLGAPTSPKSTLVHRYLTSTFLIDHSPEGGRFKKQITLRSQPLLLLIRDEGGPPELQFTHWLDMLILVAGCHDDVQTCFTYASRLNNYKSLVDIPLVLMTTTPNETVNNLFKKIPHKLFFKVSMETGENVEHAFEQCCLLGLDAKKLSATASTPNRKINRRRSNLFQKIPESVPSTTPHNPLLGSGRAIPIKQGYLNKKSFKLKKWKKKYIILTQGKLSYYDNINNYMESKTNKKFVELKHANVKIHGDKQIVMTTLTGKTLEFEAVNTEERNEWVSQIEKGIFFSLSGTCEGGGTGCGVLDGNGWGSRMVEVCADCGSHGDVSWIVINFGIVVCIGCSGIHRGLGCHVSKVRSGVLDTVGPWILQIPLLLHGNVSANEKIYEFSLKQKLVTSSSTSEEKSDFIKRKYANLEYVPFLAVSKDKFLLAIRNRDFINFMILLLRVEKYCLFLWVEEILGEIVRGCGTREEIEDEEEWMAVGAWVQVVLWKCEDMEESEKSRLKSKLLEDEFLLGEELRGVFELF</sequence>
<evidence type="ECO:0000256" key="2">
    <source>
        <dbReference type="ARBA" id="ARBA00022771"/>
    </source>
</evidence>
<dbReference type="Gene3D" id="2.30.29.30">
    <property type="entry name" value="Pleckstrin-homology domain (PH domain)/Phosphotyrosine-binding domain (PTB)"/>
    <property type="match status" value="1"/>
</dbReference>
<comment type="similarity">
    <text evidence="1">Belongs to the centaurin gamma-like family.</text>
</comment>
<keyword evidence="2 4" id="KW-0863">Zinc-finger</keyword>
<dbReference type="InterPro" id="IPR001164">
    <property type="entry name" value="ArfGAP_dom"/>
</dbReference>
<protein>
    <submittedName>
        <fullName evidence="7">Arf-GAP with GTPase, ANK repeat and PH domain-containing protein 3</fullName>
    </submittedName>
</protein>
<dbReference type="InterPro" id="IPR038508">
    <property type="entry name" value="ArfGAP_dom_sf"/>
</dbReference>
<dbReference type="Gene3D" id="1.10.220.150">
    <property type="entry name" value="Arf GTPase activating protein"/>
    <property type="match status" value="1"/>
</dbReference>
<keyword evidence="2 4" id="KW-0862">Zinc</keyword>
<keyword evidence="3" id="KW-0040">ANK repeat</keyword>
<evidence type="ECO:0000313" key="8">
    <source>
        <dbReference type="Proteomes" id="UP000198287"/>
    </source>
</evidence>
<dbReference type="STRING" id="158441.A0A226DIP8"/>
<evidence type="ECO:0000256" key="3">
    <source>
        <dbReference type="ARBA" id="ARBA00023043"/>
    </source>
</evidence>
<evidence type="ECO:0000256" key="1">
    <source>
        <dbReference type="ARBA" id="ARBA00005430"/>
    </source>
</evidence>
<dbReference type="SMART" id="SM00233">
    <property type="entry name" value="PH"/>
    <property type="match status" value="1"/>
</dbReference>
<dbReference type="SUPFAM" id="SSF52540">
    <property type="entry name" value="P-loop containing nucleoside triphosphate hydrolases"/>
    <property type="match status" value="1"/>
</dbReference>
<evidence type="ECO:0000259" key="5">
    <source>
        <dbReference type="PROSITE" id="PS50003"/>
    </source>
</evidence>
<dbReference type="AlphaFoldDB" id="A0A226DIP8"/>
<organism evidence="7 8">
    <name type="scientific">Folsomia candida</name>
    <name type="common">Springtail</name>
    <dbReference type="NCBI Taxonomy" id="158441"/>
    <lineage>
        <taxon>Eukaryota</taxon>
        <taxon>Metazoa</taxon>
        <taxon>Ecdysozoa</taxon>
        <taxon>Arthropoda</taxon>
        <taxon>Hexapoda</taxon>
        <taxon>Collembola</taxon>
        <taxon>Entomobryomorpha</taxon>
        <taxon>Isotomoidea</taxon>
        <taxon>Isotomidae</taxon>
        <taxon>Proisotominae</taxon>
        <taxon>Folsomia</taxon>
    </lineage>
</organism>
<dbReference type="PANTHER" id="PTHR45819">
    <property type="entry name" value="CENTAURIN-GAMMA-1A"/>
    <property type="match status" value="1"/>
</dbReference>
<dbReference type="OMA" id="SWIVINF"/>
<dbReference type="Proteomes" id="UP000198287">
    <property type="component" value="Unassembled WGS sequence"/>
</dbReference>
<dbReference type="Gene3D" id="3.40.50.300">
    <property type="entry name" value="P-loop containing nucleotide triphosphate hydrolases"/>
    <property type="match status" value="1"/>
</dbReference>
<keyword evidence="2 4" id="KW-0479">Metal-binding</keyword>
<dbReference type="GO" id="GO:0005096">
    <property type="term" value="F:GTPase activator activity"/>
    <property type="evidence" value="ECO:0007669"/>
    <property type="project" value="InterPro"/>
</dbReference>
<feature type="domain" description="PH" evidence="5">
    <location>
        <begin position="270"/>
        <end position="365"/>
    </location>
</feature>
<evidence type="ECO:0000313" key="7">
    <source>
        <dbReference type="EMBL" id="OXA44714.1"/>
    </source>
</evidence>
<dbReference type="InterPro" id="IPR001849">
    <property type="entry name" value="PH_domain"/>
</dbReference>
<gene>
    <name evidence="7" type="ORF">Fcan01_20372</name>
</gene>
<dbReference type="PROSITE" id="PS50003">
    <property type="entry name" value="PH_DOMAIN"/>
    <property type="match status" value="1"/>
</dbReference>